<name>A0A1R1F3M9_9BACL</name>
<feature type="compositionally biased region" description="Basic and acidic residues" evidence="4">
    <location>
        <begin position="1261"/>
        <end position="1277"/>
    </location>
</feature>
<dbReference type="PANTHER" id="PTHR42800:SF1">
    <property type="entry name" value="EXOINULINASE INUD (AFU_ORTHOLOGUE AFUA_5G00480)"/>
    <property type="match status" value="1"/>
</dbReference>
<dbReference type="InterPro" id="IPR008964">
    <property type="entry name" value="Invasin/intimin_cell_adhesion"/>
</dbReference>
<dbReference type="InterPro" id="IPR023296">
    <property type="entry name" value="Glyco_hydro_beta-prop_sf"/>
</dbReference>
<dbReference type="Pfam" id="PF00652">
    <property type="entry name" value="Ricin_B_lectin"/>
    <property type="match status" value="1"/>
</dbReference>
<feature type="signal peptide" evidence="5">
    <location>
        <begin position="1"/>
        <end position="25"/>
    </location>
</feature>
<dbReference type="Gene3D" id="2.115.10.20">
    <property type="entry name" value="Glycosyl hydrolase domain, family 43"/>
    <property type="match status" value="1"/>
</dbReference>
<evidence type="ECO:0000259" key="6">
    <source>
        <dbReference type="SMART" id="SM00458"/>
    </source>
</evidence>
<dbReference type="InterPro" id="IPR010496">
    <property type="entry name" value="AL/BT2_dom"/>
</dbReference>
<dbReference type="PROSITE" id="PS50231">
    <property type="entry name" value="RICIN_B_LECTIN"/>
    <property type="match status" value="1"/>
</dbReference>
<accession>A0A1R1F3M9</accession>
<evidence type="ECO:0000256" key="1">
    <source>
        <dbReference type="ARBA" id="ARBA00009902"/>
    </source>
</evidence>
<dbReference type="SUPFAM" id="SSF50370">
    <property type="entry name" value="Ricin B-like lectins"/>
    <property type="match status" value="1"/>
</dbReference>
<dbReference type="Gene3D" id="2.80.10.50">
    <property type="match status" value="1"/>
</dbReference>
<dbReference type="InterPro" id="IPR035992">
    <property type="entry name" value="Ricin_B-like_lectins"/>
</dbReference>
<keyword evidence="2" id="KW-0378">Hydrolase</keyword>
<dbReference type="SMART" id="SM00458">
    <property type="entry name" value="RICIN"/>
    <property type="match status" value="1"/>
</dbReference>
<evidence type="ECO:0000256" key="4">
    <source>
        <dbReference type="SAM" id="MobiDB-lite"/>
    </source>
</evidence>
<dbReference type="SUPFAM" id="SSF49899">
    <property type="entry name" value="Concanavalin A-like lectins/glucanases"/>
    <property type="match status" value="1"/>
</dbReference>
<evidence type="ECO:0000313" key="7">
    <source>
        <dbReference type="EMBL" id="OMF58683.1"/>
    </source>
</evidence>
<keyword evidence="8" id="KW-1185">Reference proteome</keyword>
<keyword evidence="5" id="KW-0732">Signal</keyword>
<dbReference type="Pfam" id="PF08244">
    <property type="entry name" value="Glyco_hydro_32C"/>
    <property type="match status" value="1"/>
</dbReference>
<dbReference type="Pfam" id="PF06439">
    <property type="entry name" value="3keto-disac_hyd"/>
    <property type="match status" value="2"/>
</dbReference>
<dbReference type="InterPro" id="IPR013189">
    <property type="entry name" value="Glyco_hydro_32_C"/>
</dbReference>
<dbReference type="InterPro" id="IPR001362">
    <property type="entry name" value="Glyco_hydro_32"/>
</dbReference>
<evidence type="ECO:0000313" key="8">
    <source>
        <dbReference type="Proteomes" id="UP000187172"/>
    </source>
</evidence>
<dbReference type="Gene3D" id="2.60.40.1080">
    <property type="match status" value="1"/>
</dbReference>
<dbReference type="Gene3D" id="2.60.120.560">
    <property type="entry name" value="Exo-inulinase, domain 1"/>
    <property type="match status" value="4"/>
</dbReference>
<protein>
    <submittedName>
        <fullName evidence="7">Beta-fructosidase</fullName>
    </submittedName>
</protein>
<comment type="caution">
    <text evidence="7">The sequence shown here is derived from an EMBL/GenBank/DDBJ whole genome shotgun (WGS) entry which is preliminary data.</text>
</comment>
<dbReference type="CDD" id="cd18622">
    <property type="entry name" value="GH32_Inu-like"/>
    <property type="match status" value="1"/>
</dbReference>
<dbReference type="PROSITE" id="PS51257">
    <property type="entry name" value="PROKAR_LIPOPROTEIN"/>
    <property type="match status" value="1"/>
</dbReference>
<dbReference type="PANTHER" id="PTHR42800">
    <property type="entry name" value="EXOINULINASE INUD (AFU_ORTHOLOGUE AFUA_5G00480)"/>
    <property type="match status" value="1"/>
</dbReference>
<dbReference type="GO" id="GO:0004575">
    <property type="term" value="F:sucrose alpha-glucosidase activity"/>
    <property type="evidence" value="ECO:0007669"/>
    <property type="project" value="TreeGrafter"/>
</dbReference>
<dbReference type="GO" id="GO:0005987">
    <property type="term" value="P:sucrose catabolic process"/>
    <property type="evidence" value="ECO:0007669"/>
    <property type="project" value="TreeGrafter"/>
</dbReference>
<comment type="similarity">
    <text evidence="1">Belongs to the glycosyl hydrolase 32 family.</text>
</comment>
<dbReference type="STRING" id="297318.BK138_09295"/>
<feature type="domain" description="Ricin B lectin" evidence="6">
    <location>
        <begin position="1143"/>
        <end position="1268"/>
    </location>
</feature>
<evidence type="ECO:0000256" key="3">
    <source>
        <dbReference type="ARBA" id="ARBA00023295"/>
    </source>
</evidence>
<dbReference type="Pfam" id="PF00251">
    <property type="entry name" value="Glyco_hydro_32N"/>
    <property type="match status" value="1"/>
</dbReference>
<proteinExistence type="inferred from homology"/>
<feature type="region of interest" description="Disordered" evidence="4">
    <location>
        <begin position="1254"/>
        <end position="1277"/>
    </location>
</feature>
<dbReference type="AlphaFoldDB" id="A0A1R1F3M9"/>
<keyword evidence="3" id="KW-0326">Glycosidase</keyword>
<dbReference type="Proteomes" id="UP000187172">
    <property type="component" value="Unassembled WGS sequence"/>
</dbReference>
<dbReference type="InterPro" id="IPR000772">
    <property type="entry name" value="Ricin_B_lectin"/>
</dbReference>
<dbReference type="InterPro" id="IPR013320">
    <property type="entry name" value="ConA-like_dom_sf"/>
</dbReference>
<sequence length="1277" mass="138300">MRSAKKMLSACLAGILACASILLYGSDEGRGWAMPADSEVKVNGAAAALTKEADRMAASVNTNLEGWQVQGKGELEQTAEGLKLASDPQENVMAVSSTKADDFIYEADVMIQNAGTDASLLFRASSDGWSSYMLQIVPSSGIIRLKNAAGGGLQEERQVPLKVGEIYHLKVKAEGTSLQVYWGNQYQPVIRAVDTAYASGYLGLHVWNGSAVFQNVKVGSLAGNLDGVLASTGSWQPDLKGLKGTGTTGQAALRVYRNIAADAVYEGNVTLDEASSAGLLIRTNAEGTAGYEAVLRHQGRGVQVLLRKMDGSLISASTSVYPDSPNAKHHLEIQAVGPRIQVFVDGYAPAAVDVTDDSYSAGYTGLVVREGTAYVQDAYVTLDSDYYTETYRPEYHYSPIRGSASDPNGLVYFEGEYHLFHQDGGQWAHAVSRDLLHWKQLPIALPWNDLGHVWSGSAVADTTNASGLFGSSGGKGLIAYYTSYSPDLPNGNQKIGLAYSTDQGRTWQYSAEHPVVIDNPGKNGADPGGWDFRDPKVVRDEANGRWVMVVSGGDHIRFFTSRNLIDWTLTDNFGYGEYVRGGVWECPDLFQLPVDGTDRRKWVLMISTGANPKTHGSDAEYFIGELTPEGKFVNDNPAGTVLKTDWGKEFYASMSFSGTPDGRRILLAWMTNWDYPFSFPTEGWKGQMTVPREVTLHTTGNGIRLFQLPVRELAGLRSTLFSVKNREVSESAANVLGGISAGAYEIEADIELPQSGAAAEFGFTVREGGGQKTMIRYKTAEQKLFVDRSSSGVTDYSSLLQTRHEAALQPDGSRIRLRILVDESSVEVFGNDGRVVFSDLIFPDPARRGMSFYTKGGKVKLASVQVHALDNVWREGRKTGSSIILDRKELELSKGDEEKLYASYLESSGASHPPLVWKSSNPGVVQVTSSNQGESPGIAVLRANKAGTAVITAVSPNGKASARCVVNVTDGTFTTNLTGWKPDLSASRWVVTERGIRGSYTSDANYMAQEQAGDFALEADMTLGETGGAGSILFRASADGRSGYYFNLDPNLKAIRLFYKVDGRFEDRQVLAKVPRFIQPGRTYHIRIEAKGPQIRAEVDGVQVFDVKDGTFAEGHFGVNVFGGQAFYQQVTVSGMADAKLAETTLVNAAFGLALFAAESQNGEPVTVGGPEGDSPQVWVFVPNGDGTWSIRTQAGKALDLDMGQGRLQLYDYLGYNNQRWRVEDQGDAVVTVFSVHNGQALEVSADGTKLQLGDPAAGEPRQRWKVLPDADLHPEK</sequence>
<evidence type="ECO:0000256" key="2">
    <source>
        <dbReference type="ARBA" id="ARBA00022801"/>
    </source>
</evidence>
<dbReference type="SUPFAM" id="SSF49373">
    <property type="entry name" value="Invasin/intimin cell-adhesion fragments"/>
    <property type="match status" value="1"/>
</dbReference>
<reference evidence="7 8" key="1">
    <citation type="submission" date="2016-11" db="EMBL/GenBank/DDBJ databases">
        <title>Paenibacillus species isolates.</title>
        <authorList>
            <person name="Beno S.M."/>
        </authorList>
    </citation>
    <scope>NUCLEOTIDE SEQUENCE [LARGE SCALE GENOMIC DNA]</scope>
    <source>
        <strain evidence="7 8">FSL R5-0378</strain>
    </source>
</reference>
<dbReference type="InterPro" id="IPR013148">
    <property type="entry name" value="Glyco_hydro_32_N"/>
</dbReference>
<dbReference type="CDD" id="cd00161">
    <property type="entry name" value="beta-trefoil_Ricin-like"/>
    <property type="match status" value="1"/>
</dbReference>
<feature type="chain" id="PRO_5039245490" evidence="5">
    <location>
        <begin position="26"/>
        <end position="1277"/>
    </location>
</feature>
<dbReference type="GO" id="GO:0005737">
    <property type="term" value="C:cytoplasm"/>
    <property type="evidence" value="ECO:0007669"/>
    <property type="project" value="TreeGrafter"/>
</dbReference>
<evidence type="ECO:0000256" key="5">
    <source>
        <dbReference type="SAM" id="SignalP"/>
    </source>
</evidence>
<gene>
    <name evidence="7" type="ORF">BK138_09295</name>
</gene>
<dbReference type="EMBL" id="MRTP01000001">
    <property type="protein sequence ID" value="OMF58683.1"/>
    <property type="molecule type" value="Genomic_DNA"/>
</dbReference>
<dbReference type="SMART" id="SM00640">
    <property type="entry name" value="Glyco_32"/>
    <property type="match status" value="1"/>
</dbReference>
<organism evidence="7 8">
    <name type="scientific">Paenibacillus rhizosphaerae</name>
    <dbReference type="NCBI Taxonomy" id="297318"/>
    <lineage>
        <taxon>Bacteria</taxon>
        <taxon>Bacillati</taxon>
        <taxon>Bacillota</taxon>
        <taxon>Bacilli</taxon>
        <taxon>Bacillales</taxon>
        <taxon>Paenibacillaceae</taxon>
        <taxon>Paenibacillus</taxon>
    </lineage>
</organism>
<dbReference type="RefSeq" id="WP_076168644.1">
    <property type="nucleotide sequence ID" value="NZ_MRTP01000001.1"/>
</dbReference>
<dbReference type="SUPFAM" id="SSF75005">
    <property type="entry name" value="Arabinanase/levansucrase/invertase"/>
    <property type="match status" value="1"/>
</dbReference>